<dbReference type="STRING" id="521674.Plim_0281"/>
<evidence type="ECO:0000313" key="2">
    <source>
        <dbReference type="Proteomes" id="UP000002220"/>
    </source>
</evidence>
<sequence length="70" mass="8073">MRRQEVSHFSQARSLFDNYQPDKQLLPMNQFTPASQIDFLSIILTTVLLRGDYQRAGRKLAASFLAMIAR</sequence>
<dbReference type="HOGENOM" id="CLU_2754394_0_0_0"/>
<accession>D5SNX7</accession>
<organism evidence="1 2">
    <name type="scientific">Planctopirus limnophila (strain ATCC 43296 / DSM 3776 / IFAM 1008 / Mu 290)</name>
    <name type="common">Planctomyces limnophilus</name>
    <dbReference type="NCBI Taxonomy" id="521674"/>
    <lineage>
        <taxon>Bacteria</taxon>
        <taxon>Pseudomonadati</taxon>
        <taxon>Planctomycetota</taxon>
        <taxon>Planctomycetia</taxon>
        <taxon>Planctomycetales</taxon>
        <taxon>Planctomycetaceae</taxon>
        <taxon>Planctopirus</taxon>
    </lineage>
</organism>
<dbReference type="EMBL" id="CP001744">
    <property type="protein sequence ID" value="ADG66132.1"/>
    <property type="molecule type" value="Genomic_DNA"/>
</dbReference>
<name>D5SNX7_PLAL2</name>
<dbReference type="AlphaFoldDB" id="D5SNX7"/>
<protein>
    <submittedName>
        <fullName evidence="1">Uncharacterized protein</fullName>
    </submittedName>
</protein>
<reference evidence="1 2" key="1">
    <citation type="journal article" date="2010" name="Stand. Genomic Sci.">
        <title>Complete genome sequence of Planctomyces limnophilus type strain (Mu 290).</title>
        <authorList>
            <person name="Labutti K."/>
            <person name="Sikorski J."/>
            <person name="Schneider S."/>
            <person name="Nolan M."/>
            <person name="Lucas S."/>
            <person name="Glavina Del Rio T."/>
            <person name="Tice H."/>
            <person name="Cheng J.F."/>
            <person name="Goodwin L."/>
            <person name="Pitluck S."/>
            <person name="Liolios K."/>
            <person name="Ivanova N."/>
            <person name="Mavromatis K."/>
            <person name="Mikhailova N."/>
            <person name="Pati A."/>
            <person name="Chen A."/>
            <person name="Palaniappan K."/>
            <person name="Land M."/>
            <person name="Hauser L."/>
            <person name="Chang Y.J."/>
            <person name="Jeffries C.D."/>
            <person name="Tindall B.J."/>
            <person name="Rohde M."/>
            <person name="Goker M."/>
            <person name="Woyke T."/>
            <person name="Bristow J."/>
            <person name="Eisen J.A."/>
            <person name="Markowitz V."/>
            <person name="Hugenholtz P."/>
            <person name="Kyrpides N.C."/>
            <person name="Klenk H.P."/>
            <person name="Lapidus A."/>
        </authorList>
    </citation>
    <scope>NUCLEOTIDE SEQUENCE [LARGE SCALE GENOMIC DNA]</scope>
    <source>
        <strain evidence="2">ATCC 43296 / DSM 3776 / IFAM 1008 / 290</strain>
    </source>
</reference>
<dbReference type="Proteomes" id="UP000002220">
    <property type="component" value="Chromosome"/>
</dbReference>
<proteinExistence type="predicted"/>
<gene>
    <name evidence="1" type="ordered locus">Plim_0281</name>
</gene>
<evidence type="ECO:0000313" key="1">
    <source>
        <dbReference type="EMBL" id="ADG66132.1"/>
    </source>
</evidence>
<keyword evidence="2" id="KW-1185">Reference proteome</keyword>
<dbReference type="KEGG" id="plm:Plim_0281"/>
<dbReference type="RefSeq" id="WP_013108563.1">
    <property type="nucleotide sequence ID" value="NC_014148.1"/>
</dbReference>